<dbReference type="RefSeq" id="WP_310114126.1">
    <property type="nucleotide sequence ID" value="NZ_JAVDTN010000017.1"/>
</dbReference>
<name>A0AAW8NDA3_PSEOX</name>
<keyword evidence="1" id="KW-0378">Hydrolase</keyword>
<keyword evidence="1" id="KW-0255">Endonuclease</keyword>
<dbReference type="EMBL" id="JAVDWN010000010">
    <property type="protein sequence ID" value="MDR7164831.1"/>
    <property type="molecule type" value="Genomic_DNA"/>
</dbReference>
<reference evidence="1" key="1">
    <citation type="submission" date="2023-07" db="EMBL/GenBank/DDBJ databases">
        <title>Sorghum-associated microbial communities from plants grown in Nebraska, USA.</title>
        <authorList>
            <person name="Schachtman D."/>
        </authorList>
    </citation>
    <scope>NUCLEOTIDE SEQUENCE</scope>
    <source>
        <strain evidence="1">BE261</strain>
    </source>
</reference>
<proteinExistence type="predicted"/>
<dbReference type="Proteomes" id="UP001262032">
    <property type="component" value="Unassembled WGS sequence"/>
</dbReference>
<dbReference type="AlphaFoldDB" id="A0AAW8NDA3"/>
<keyword evidence="1" id="KW-0540">Nuclease</keyword>
<organism evidence="1 2">
    <name type="scientific">Pseudarthrobacter oxydans</name>
    <name type="common">Arthrobacter oxydans</name>
    <dbReference type="NCBI Taxonomy" id="1671"/>
    <lineage>
        <taxon>Bacteria</taxon>
        <taxon>Bacillati</taxon>
        <taxon>Actinomycetota</taxon>
        <taxon>Actinomycetes</taxon>
        <taxon>Micrococcales</taxon>
        <taxon>Micrococcaceae</taxon>
        <taxon>Pseudarthrobacter</taxon>
    </lineage>
</organism>
<gene>
    <name evidence="1" type="ORF">J2X12_002869</name>
</gene>
<evidence type="ECO:0000313" key="1">
    <source>
        <dbReference type="EMBL" id="MDR7164831.1"/>
    </source>
</evidence>
<comment type="caution">
    <text evidence="1">The sequence shown here is derived from an EMBL/GenBank/DDBJ whole genome shotgun (WGS) entry which is preliminary data.</text>
</comment>
<protein>
    <submittedName>
        <fullName evidence="1">rRNA maturation endonuclease Nob1</fullName>
    </submittedName>
</protein>
<dbReference type="GeneID" id="97424216"/>
<accession>A0AAW8NDA3</accession>
<dbReference type="GO" id="GO:0004519">
    <property type="term" value="F:endonuclease activity"/>
    <property type="evidence" value="ECO:0007669"/>
    <property type="project" value="UniProtKB-KW"/>
</dbReference>
<sequence>MSALLTDRPTTQNGVPIIDCTACGGTHPEPRKHCTACGRPSLFINPQNHCLNCNQEEA</sequence>
<evidence type="ECO:0000313" key="2">
    <source>
        <dbReference type="Proteomes" id="UP001262032"/>
    </source>
</evidence>